<dbReference type="EMBL" id="JBHRSF010000071">
    <property type="protein sequence ID" value="MFC2996637.1"/>
    <property type="molecule type" value="Genomic_DNA"/>
</dbReference>
<accession>A0A371YVL7</accession>
<dbReference type="EMBL" id="PYIX02000001">
    <property type="protein sequence ID" value="RFC85454.1"/>
    <property type="molecule type" value="Genomic_DNA"/>
</dbReference>
<evidence type="ECO:0000313" key="3">
    <source>
        <dbReference type="EMBL" id="RFC85454.1"/>
    </source>
</evidence>
<evidence type="ECO:0000256" key="1">
    <source>
        <dbReference type="ARBA" id="ARBA00005541"/>
    </source>
</evidence>
<keyword evidence="5" id="KW-1185">Reference proteome</keyword>
<dbReference type="OrthoDB" id="1654346at2"/>
<proteinExistence type="inferred from homology"/>
<comment type="similarity">
    <text evidence="1">Belongs to the TelA family.</text>
</comment>
<reference evidence="2" key="4">
    <citation type="submission" date="2024-09" db="EMBL/GenBank/DDBJ databases">
        <authorList>
            <person name="Sun Q."/>
            <person name="Mori K."/>
        </authorList>
    </citation>
    <scope>NUCLEOTIDE SEQUENCE</scope>
    <source>
        <strain evidence="2">KCTC 62575</strain>
    </source>
</reference>
<dbReference type="Proteomes" id="UP000240957">
    <property type="component" value="Unassembled WGS sequence"/>
</dbReference>
<dbReference type="AlphaFoldDB" id="A0A371YVL7"/>
<evidence type="ECO:0000313" key="5">
    <source>
        <dbReference type="Proteomes" id="UP001595455"/>
    </source>
</evidence>
<reference evidence="2" key="1">
    <citation type="journal article" date="2014" name="Int. J. Syst. Evol. Microbiol.">
        <title>Complete genome of a new Firmicutes species belonging to the dominant human colonic microbiota ('Ruminococcus bicirculans') reveals two chromosomes and a selective capacity to utilize plant glucans.</title>
        <authorList>
            <consortium name="NISC Comparative Sequencing Program"/>
            <person name="Wegmann U."/>
            <person name="Louis P."/>
            <person name="Goesmann A."/>
            <person name="Henrissat B."/>
            <person name="Duncan S.H."/>
            <person name="Flint H.J."/>
        </authorList>
    </citation>
    <scope>NUCLEOTIDE SEQUENCE</scope>
    <source>
        <strain evidence="2">KCTC 62575</strain>
    </source>
</reference>
<dbReference type="Pfam" id="PF05816">
    <property type="entry name" value="TelA"/>
    <property type="match status" value="1"/>
</dbReference>
<evidence type="ECO:0000313" key="4">
    <source>
        <dbReference type="Proteomes" id="UP000240957"/>
    </source>
</evidence>
<organism evidence="3 4">
    <name type="scientific">Acinetobacter sichuanensis</name>
    <dbReference type="NCBI Taxonomy" id="2136183"/>
    <lineage>
        <taxon>Bacteria</taxon>
        <taxon>Pseudomonadati</taxon>
        <taxon>Pseudomonadota</taxon>
        <taxon>Gammaproteobacteria</taxon>
        <taxon>Moraxellales</taxon>
        <taxon>Moraxellaceae</taxon>
        <taxon>Acinetobacter</taxon>
    </lineage>
</organism>
<dbReference type="PANTHER" id="PTHR38432">
    <property type="entry name" value="TELA-LIKE PROTEIN SAOUHSC_01408"/>
    <property type="match status" value="1"/>
</dbReference>
<dbReference type="PANTHER" id="PTHR38432:SF1">
    <property type="entry name" value="TELA-LIKE PROTEIN SAOUHSC_01408"/>
    <property type="match status" value="1"/>
</dbReference>
<protein>
    <submittedName>
        <fullName evidence="3">Toxic anion resistance protein</fullName>
    </submittedName>
</protein>
<dbReference type="RefSeq" id="WP_107006500.1">
    <property type="nucleotide sequence ID" value="NZ_JBHRSF010000071.1"/>
</dbReference>
<gene>
    <name evidence="2" type="ORF">ACFODO_15480</name>
    <name evidence="3" type="ORF">C9E89_000590</name>
</gene>
<sequence length="400" mass="45747">MAKIELTAPDALPLVDHQQVGGAVKIKPEVVQNLNQQVEQFLQHLIDLPVHEKTFQDKVNAVHQLGHNSVKKSSRLSHRLLSRSLNQLNDDADSQNISQSLIDLKQTLDSLNPANNQKFFAVRKWLKFLPLGERVEDYFDKYKSSEEHINVVLSSLENGKDELIKDNIALERDKRNMWETMQELEQYSYIGQELSRKVEDIIENVRVTDQQKAMVLQEEVLFYLKQKVTDLMTQQAVSVQAYMSLDLIRKNNLELIKGVDRALMTTVSALQTAMVVAQALSTQKLVLNQVKIINSTTEDLIVATSKMLNQQTRDIQSQSSNSVINVEKLQVAFNQIFETIDLVNEFKVRALPNLQQSMDHLAAQLQRAQQFTDQVRAQEVAEQLKDEQLTVKDFISVNEK</sequence>
<reference evidence="3 4" key="2">
    <citation type="submission" date="2018-08" db="EMBL/GenBank/DDBJ databases">
        <title>The draft genome of Acinetobacter sichuanensis strain WCHAc060041.</title>
        <authorList>
            <person name="Qin J."/>
            <person name="Feng Y."/>
            <person name="Zong Z."/>
        </authorList>
    </citation>
    <scope>NUCLEOTIDE SEQUENCE [LARGE SCALE GENOMIC DNA]</scope>
    <source>
        <strain evidence="3 4">WCHAc060041</strain>
    </source>
</reference>
<dbReference type="InterPro" id="IPR008863">
    <property type="entry name" value="Toxic_anion-R_TelA"/>
</dbReference>
<dbReference type="Proteomes" id="UP001595455">
    <property type="component" value="Unassembled WGS sequence"/>
</dbReference>
<name>A0A371YVL7_9GAMM</name>
<comment type="caution">
    <text evidence="3">The sequence shown here is derived from an EMBL/GenBank/DDBJ whole genome shotgun (WGS) entry which is preliminary data.</text>
</comment>
<reference evidence="5" key="3">
    <citation type="journal article" date="2019" name="Int. J. Syst. Evol. Microbiol.">
        <title>The Global Catalogue of Microorganisms (GCM) 10K type strain sequencing project: providing services to taxonomists for standard genome sequencing and annotation.</title>
        <authorList>
            <consortium name="The Broad Institute Genomics Platform"/>
            <consortium name="The Broad Institute Genome Sequencing Center for Infectious Disease"/>
            <person name="Wu L."/>
            <person name="Ma J."/>
        </authorList>
    </citation>
    <scope>NUCLEOTIDE SEQUENCE [LARGE SCALE GENOMIC DNA]</scope>
    <source>
        <strain evidence="5">KCTC 62575</strain>
    </source>
</reference>
<evidence type="ECO:0000313" key="2">
    <source>
        <dbReference type="EMBL" id="MFC2996637.1"/>
    </source>
</evidence>